<evidence type="ECO:0000313" key="3">
    <source>
        <dbReference type="Proteomes" id="UP000634667"/>
    </source>
</evidence>
<feature type="domain" description="GAF" evidence="1">
    <location>
        <begin position="102"/>
        <end position="234"/>
    </location>
</feature>
<dbReference type="Pfam" id="PF01590">
    <property type="entry name" value="GAF"/>
    <property type="match status" value="1"/>
</dbReference>
<evidence type="ECO:0000259" key="1">
    <source>
        <dbReference type="Pfam" id="PF01590"/>
    </source>
</evidence>
<accession>A0ABQ2WWB9</accession>
<organism evidence="2 3">
    <name type="scientific">Alishewanella tabrizica</name>
    <dbReference type="NCBI Taxonomy" id="671278"/>
    <lineage>
        <taxon>Bacteria</taxon>
        <taxon>Pseudomonadati</taxon>
        <taxon>Pseudomonadota</taxon>
        <taxon>Gammaproteobacteria</taxon>
        <taxon>Alteromonadales</taxon>
        <taxon>Alteromonadaceae</taxon>
        <taxon>Alishewanella</taxon>
    </lineage>
</organism>
<reference evidence="3" key="1">
    <citation type="journal article" date="2019" name="Int. J. Syst. Evol. Microbiol.">
        <title>The Global Catalogue of Microorganisms (GCM) 10K type strain sequencing project: providing services to taxonomists for standard genome sequencing and annotation.</title>
        <authorList>
            <consortium name="The Broad Institute Genomics Platform"/>
            <consortium name="The Broad Institute Genome Sequencing Center for Infectious Disease"/>
            <person name="Wu L."/>
            <person name="Ma J."/>
        </authorList>
    </citation>
    <scope>NUCLEOTIDE SEQUENCE [LARGE SCALE GENOMIC DNA]</scope>
    <source>
        <strain evidence="3">KCTC 23723</strain>
    </source>
</reference>
<dbReference type="InterPro" id="IPR029016">
    <property type="entry name" value="GAF-like_dom_sf"/>
</dbReference>
<evidence type="ECO:0000313" key="2">
    <source>
        <dbReference type="EMBL" id="GGW71473.1"/>
    </source>
</evidence>
<protein>
    <recommendedName>
        <fullName evidence="1">GAF domain-containing protein</fullName>
    </recommendedName>
</protein>
<sequence>MHDTAQIAEWVKTYLDKSGLFASCAPTLLPSLTDFTAKTCDYMAQLEHFLAQAAVPQVVWQYAVPELGEGGACSLFGVLADTPYDLTGILGGKTPANQQALETLSLITAFYQQHAGVAWFGIYQARSSVENEPVLVKLSYFGAASRAEFPLNAEFAQLSNNSTVGLTGKGRVINDVAAYLQQGGEYYTCDPKVQAEACLPLFTPSGKIAGIVDAEDVTKHVFTADALALLVAVCLTIPQFLPATS</sequence>
<dbReference type="Gene3D" id="3.30.450.40">
    <property type="match status" value="1"/>
</dbReference>
<gene>
    <name evidence="2" type="ORF">GCM10008111_29360</name>
</gene>
<name>A0ABQ2WWB9_9ALTE</name>
<dbReference type="Proteomes" id="UP000634667">
    <property type="component" value="Unassembled WGS sequence"/>
</dbReference>
<comment type="caution">
    <text evidence="2">The sequence shown here is derived from an EMBL/GenBank/DDBJ whole genome shotgun (WGS) entry which is preliminary data.</text>
</comment>
<keyword evidence="3" id="KW-1185">Reference proteome</keyword>
<proteinExistence type="predicted"/>
<dbReference type="InterPro" id="IPR003018">
    <property type="entry name" value="GAF"/>
</dbReference>
<dbReference type="SUPFAM" id="SSF55781">
    <property type="entry name" value="GAF domain-like"/>
    <property type="match status" value="1"/>
</dbReference>
<dbReference type="EMBL" id="BMYR01000014">
    <property type="protein sequence ID" value="GGW71473.1"/>
    <property type="molecule type" value="Genomic_DNA"/>
</dbReference>